<feature type="binding site" evidence="4">
    <location>
        <position position="225"/>
    </location>
    <ligand>
        <name>substrate</name>
    </ligand>
</feature>
<dbReference type="SUPFAM" id="SSF48208">
    <property type="entry name" value="Six-hairpin glycosidases"/>
    <property type="match status" value="1"/>
</dbReference>
<dbReference type="InterPro" id="IPR010905">
    <property type="entry name" value="Glyco_hydro_88"/>
</dbReference>
<dbReference type="GO" id="GO:0052757">
    <property type="term" value="F:chondroitin hydrolase activity"/>
    <property type="evidence" value="ECO:0007669"/>
    <property type="project" value="TreeGrafter"/>
</dbReference>
<dbReference type="PANTHER" id="PTHR36845">
    <property type="entry name" value="HYDROLASE, PUTATIVE (AFU_ORTHOLOGUE AFUA_7G05090)-RELATED"/>
    <property type="match status" value="1"/>
</dbReference>
<protein>
    <submittedName>
        <fullName evidence="5">Glycosyl hydrolase, family 88</fullName>
    </submittedName>
</protein>
<dbReference type="InterPro" id="IPR008928">
    <property type="entry name" value="6-hairpin_glycosidase_sf"/>
</dbReference>
<organism evidence="5 6">
    <name type="scientific">Paenibacillus pasadenensis</name>
    <dbReference type="NCBI Taxonomy" id="217090"/>
    <lineage>
        <taxon>Bacteria</taxon>
        <taxon>Bacillati</taxon>
        <taxon>Bacillota</taxon>
        <taxon>Bacilli</taxon>
        <taxon>Bacillales</taxon>
        <taxon>Paenibacillaceae</taxon>
        <taxon>Paenibacillus</taxon>
    </lineage>
</organism>
<evidence type="ECO:0000256" key="1">
    <source>
        <dbReference type="ARBA" id="ARBA00022801"/>
    </source>
</evidence>
<comment type="caution">
    <text evidence="5">The sequence shown here is derived from an EMBL/GenBank/DDBJ whole genome shotgun (WGS) entry which is preliminary data.</text>
</comment>
<reference evidence="5 6" key="1">
    <citation type="submission" date="2017-05" db="EMBL/GenBank/DDBJ databases">
        <title>Functional genome analysis of Paenibacillus pasadenensis strain R16: insights on endophytic life style and antifungal activity.</title>
        <authorList>
            <person name="Passera A."/>
            <person name="Marcolungo L."/>
            <person name="Casati P."/>
            <person name="Brasca M."/>
            <person name="Quaglino F."/>
            <person name="Delledonne M."/>
        </authorList>
    </citation>
    <scope>NUCLEOTIDE SEQUENCE [LARGE SCALE GENOMIC DNA]</scope>
    <source>
        <strain evidence="5 6">R16</strain>
    </source>
</reference>
<keyword evidence="6" id="KW-1185">Reference proteome</keyword>
<dbReference type="RefSeq" id="WP_101808863.1">
    <property type="nucleotide sequence ID" value="NZ_NFEZ01000004.1"/>
</dbReference>
<proteinExistence type="inferred from homology"/>
<dbReference type="InterPro" id="IPR012341">
    <property type="entry name" value="6hp_glycosidase-like_sf"/>
</dbReference>
<dbReference type="Gene3D" id="1.50.10.10">
    <property type="match status" value="1"/>
</dbReference>
<feature type="binding site" evidence="4">
    <location>
        <position position="96"/>
    </location>
    <ligand>
        <name>substrate</name>
    </ligand>
</feature>
<feature type="binding site" evidence="4">
    <location>
        <position position="229"/>
    </location>
    <ligand>
        <name>substrate</name>
    </ligand>
</feature>
<dbReference type="Pfam" id="PF07470">
    <property type="entry name" value="Glyco_hydro_88"/>
    <property type="match status" value="1"/>
</dbReference>
<keyword evidence="1 5" id="KW-0378">Hydrolase</keyword>
<evidence type="ECO:0000256" key="3">
    <source>
        <dbReference type="PIRSR" id="PIRSR610905-1"/>
    </source>
</evidence>
<dbReference type="GO" id="GO:0000272">
    <property type="term" value="P:polysaccharide catabolic process"/>
    <property type="evidence" value="ECO:0007669"/>
    <property type="project" value="TreeGrafter"/>
</dbReference>
<sequence>METKRNQAPDAAAMSREALQAVGVMLERIGSRSPHRAGADGKYDDGPIDWWTSGFWPGLLWLAYDGTGEQRFREAAWSWDERLERRLIEPNGFHHDLGFQFLTTAVAKHKLTGDEEARRRALLAADLLAGRFNLKGSFLRAWNGDRAGWSIVDSAMNLSLLFWASAESGDPRYAHIAEAHADMMLRQFLREDGSAYHIVSFDPATGRRIEALGGQGDAPESAWSRGAAWALYGMANAFRWTGKRDYLEASRRTAAYFVGQLPDDRVPHWDFRADRSAGEPPRDSSAAAIAASGLLELAALDHGADGGRWRDEAEAMLRSLRGGYAAWRVDGHEALLLHGTGHKPAGQNVDVSLIYGDYFYVEALAKLGGSTLRLF</sequence>
<dbReference type="Proteomes" id="UP000234789">
    <property type="component" value="Unassembled WGS sequence"/>
</dbReference>
<evidence type="ECO:0000256" key="4">
    <source>
        <dbReference type="PIRSR" id="PIRSR610905-2"/>
    </source>
</evidence>
<evidence type="ECO:0000256" key="2">
    <source>
        <dbReference type="ARBA" id="ARBA00038358"/>
    </source>
</evidence>
<name>A0A2N5N4B4_9BACL</name>
<gene>
    <name evidence="5" type="ORF">B8V81_3591</name>
</gene>
<evidence type="ECO:0000313" key="6">
    <source>
        <dbReference type="Proteomes" id="UP000234789"/>
    </source>
</evidence>
<dbReference type="PANTHER" id="PTHR36845:SF1">
    <property type="entry name" value="HYDROLASE, PUTATIVE (AFU_ORTHOLOGUE AFUA_7G05090)-RELATED"/>
    <property type="match status" value="1"/>
</dbReference>
<feature type="binding site" evidence="4">
    <location>
        <position position="153"/>
    </location>
    <ligand>
        <name>substrate</name>
    </ligand>
</feature>
<dbReference type="EMBL" id="NFEZ01000004">
    <property type="protein sequence ID" value="PLT45160.1"/>
    <property type="molecule type" value="Genomic_DNA"/>
</dbReference>
<comment type="similarity">
    <text evidence="2">Belongs to the glycosyl hydrolase 88 family.</text>
</comment>
<accession>A0A2N5N4B4</accession>
<dbReference type="AlphaFoldDB" id="A0A2N5N4B4"/>
<evidence type="ECO:0000313" key="5">
    <source>
        <dbReference type="EMBL" id="PLT45160.1"/>
    </source>
</evidence>
<feature type="active site" description="Proton donor" evidence="3">
    <location>
        <position position="153"/>
    </location>
</feature>
<dbReference type="InterPro" id="IPR052369">
    <property type="entry name" value="UG_Glycosaminoglycan_Hydrolase"/>
</dbReference>
<feature type="active site" description="Nucleophile" evidence="3">
    <location>
        <position position="96"/>
    </location>
</feature>